<name>A0A975XYR4_9ACTN</name>
<dbReference type="KEGG" id="nps:KRR39_12910"/>
<evidence type="ECO:0000256" key="2">
    <source>
        <dbReference type="SAM" id="SignalP"/>
    </source>
</evidence>
<organism evidence="4 5">
    <name type="scientific">Nocardioides panacis</name>
    <dbReference type="NCBI Taxonomy" id="2849501"/>
    <lineage>
        <taxon>Bacteria</taxon>
        <taxon>Bacillati</taxon>
        <taxon>Actinomycetota</taxon>
        <taxon>Actinomycetes</taxon>
        <taxon>Propionibacteriales</taxon>
        <taxon>Nocardioidaceae</taxon>
        <taxon>Nocardioides</taxon>
    </lineage>
</organism>
<feature type="domain" description="ARB-07466-like C-terminal" evidence="3">
    <location>
        <begin position="228"/>
        <end position="326"/>
    </location>
</feature>
<dbReference type="RefSeq" id="WP_216937435.1">
    <property type="nucleotide sequence ID" value="NZ_CP077062.1"/>
</dbReference>
<proteinExistence type="predicted"/>
<evidence type="ECO:0000256" key="1">
    <source>
        <dbReference type="SAM" id="MobiDB-lite"/>
    </source>
</evidence>
<evidence type="ECO:0000259" key="3">
    <source>
        <dbReference type="Pfam" id="PF26571"/>
    </source>
</evidence>
<gene>
    <name evidence="4" type="ORF">KRR39_12910</name>
</gene>
<dbReference type="InterPro" id="IPR006311">
    <property type="entry name" value="TAT_signal"/>
</dbReference>
<feature type="region of interest" description="Disordered" evidence="1">
    <location>
        <begin position="73"/>
        <end position="113"/>
    </location>
</feature>
<dbReference type="EMBL" id="CP077062">
    <property type="protein sequence ID" value="QWZ06484.1"/>
    <property type="molecule type" value="Genomic_DNA"/>
</dbReference>
<dbReference type="AlphaFoldDB" id="A0A975XYR4"/>
<evidence type="ECO:0000313" key="4">
    <source>
        <dbReference type="EMBL" id="QWZ06484.1"/>
    </source>
</evidence>
<dbReference type="Pfam" id="PF26571">
    <property type="entry name" value="VldE"/>
    <property type="match status" value="1"/>
</dbReference>
<dbReference type="PROSITE" id="PS51318">
    <property type="entry name" value="TAT"/>
    <property type="match status" value="1"/>
</dbReference>
<dbReference type="Proteomes" id="UP000683575">
    <property type="component" value="Chromosome"/>
</dbReference>
<feature type="compositionally biased region" description="Low complexity" evidence="1">
    <location>
        <begin position="86"/>
        <end position="103"/>
    </location>
</feature>
<protein>
    <submittedName>
        <fullName evidence="4">SH3 domain-containing protein</fullName>
    </submittedName>
</protein>
<keyword evidence="2" id="KW-0732">Signal</keyword>
<feature type="chain" id="PRO_5037356010" evidence="2">
    <location>
        <begin position="28"/>
        <end position="334"/>
    </location>
</feature>
<sequence>MTSARHRQVVQHSTRRRFVRLALPAAAATLLTGTVVGLAVGAGAGADTSQAGASVGAAADPMTVDLDAATGAARTGTGPAVGGSTGTSTGTSTGPTTGPMNGTASGDRSPYLAGRVSSFSRSAKRVTLHKKPEVRDREYMTSDLNLWDAPREKGKPLDVLDAGDTVGVTGLVKRGFAQILLDGQVRWVNDDYLSEKKPVAPEPAATGTSGAGAGSVSFAPCADGTATESGLTSSAVRMFRAVCNAFPALSSFGGYDAHGEHSSGRAVDFMTSDPALGQAVADWARAHASELDLYDVLWSQHIWTPVRSAEGWRSMPDRGSSTANHYDHVHISVN</sequence>
<dbReference type="InterPro" id="IPR058593">
    <property type="entry name" value="ARB_07466-like_C"/>
</dbReference>
<evidence type="ECO:0000313" key="5">
    <source>
        <dbReference type="Proteomes" id="UP000683575"/>
    </source>
</evidence>
<accession>A0A975XYR4</accession>
<keyword evidence="5" id="KW-1185">Reference proteome</keyword>
<feature type="signal peptide" evidence="2">
    <location>
        <begin position="1"/>
        <end position="27"/>
    </location>
</feature>
<reference evidence="4" key="1">
    <citation type="submission" date="2021-06" db="EMBL/GenBank/DDBJ databases">
        <title>Complete genome sequence of Nocardioides sp. G188.</title>
        <authorList>
            <person name="Im W.-T."/>
        </authorList>
    </citation>
    <scope>NUCLEOTIDE SEQUENCE</scope>
    <source>
        <strain evidence="4">G188</strain>
    </source>
</reference>